<reference evidence="2" key="1">
    <citation type="journal article" date="2022" name="Mol. Ecol. Resour.">
        <title>The genomes of chicory, endive, great burdock and yacon provide insights into Asteraceae palaeo-polyploidization history and plant inulin production.</title>
        <authorList>
            <person name="Fan W."/>
            <person name="Wang S."/>
            <person name="Wang H."/>
            <person name="Wang A."/>
            <person name="Jiang F."/>
            <person name="Liu H."/>
            <person name="Zhao H."/>
            <person name="Xu D."/>
            <person name="Zhang Y."/>
        </authorList>
    </citation>
    <scope>NUCLEOTIDE SEQUENCE [LARGE SCALE GENOMIC DNA]</scope>
    <source>
        <strain evidence="2">cv. Yunnan</strain>
    </source>
</reference>
<gene>
    <name evidence="1" type="ORF">L1987_01383</name>
</gene>
<name>A0ACB9K4T9_9ASTR</name>
<organism evidence="1 2">
    <name type="scientific">Smallanthus sonchifolius</name>
    <dbReference type="NCBI Taxonomy" id="185202"/>
    <lineage>
        <taxon>Eukaryota</taxon>
        <taxon>Viridiplantae</taxon>
        <taxon>Streptophyta</taxon>
        <taxon>Embryophyta</taxon>
        <taxon>Tracheophyta</taxon>
        <taxon>Spermatophyta</taxon>
        <taxon>Magnoliopsida</taxon>
        <taxon>eudicotyledons</taxon>
        <taxon>Gunneridae</taxon>
        <taxon>Pentapetalae</taxon>
        <taxon>asterids</taxon>
        <taxon>campanulids</taxon>
        <taxon>Asterales</taxon>
        <taxon>Asteraceae</taxon>
        <taxon>Asteroideae</taxon>
        <taxon>Heliantheae alliance</taxon>
        <taxon>Millerieae</taxon>
        <taxon>Smallanthus</taxon>
    </lineage>
</organism>
<accession>A0ACB9K4T9</accession>
<evidence type="ECO:0000313" key="1">
    <source>
        <dbReference type="EMBL" id="KAI3827310.1"/>
    </source>
</evidence>
<keyword evidence="2" id="KW-1185">Reference proteome</keyword>
<protein>
    <submittedName>
        <fullName evidence="1">Uncharacterized protein</fullName>
    </submittedName>
</protein>
<reference evidence="1 2" key="2">
    <citation type="journal article" date="2022" name="Mol. Ecol. Resour.">
        <title>The genomes of chicory, endive, great burdock and yacon provide insights into Asteraceae paleo-polyploidization history and plant inulin production.</title>
        <authorList>
            <person name="Fan W."/>
            <person name="Wang S."/>
            <person name="Wang H."/>
            <person name="Wang A."/>
            <person name="Jiang F."/>
            <person name="Liu H."/>
            <person name="Zhao H."/>
            <person name="Xu D."/>
            <person name="Zhang Y."/>
        </authorList>
    </citation>
    <scope>NUCLEOTIDE SEQUENCE [LARGE SCALE GENOMIC DNA]</scope>
    <source>
        <strain evidence="2">cv. Yunnan</strain>
        <tissue evidence="1">Leaves</tissue>
    </source>
</reference>
<proteinExistence type="predicted"/>
<evidence type="ECO:0000313" key="2">
    <source>
        <dbReference type="Proteomes" id="UP001056120"/>
    </source>
</evidence>
<dbReference type="EMBL" id="CM042018">
    <property type="protein sequence ID" value="KAI3827310.1"/>
    <property type="molecule type" value="Genomic_DNA"/>
</dbReference>
<dbReference type="Proteomes" id="UP001056120">
    <property type="component" value="Linkage Group LG01"/>
</dbReference>
<sequence>MTADDVWDGIGKTMDEMKIMRWGGWSSYSIRENFKMQLAMEQSLCRGRLIRKAQYDHIGKYMQCYLLRYCRSCGYWFYSLC</sequence>
<comment type="caution">
    <text evidence="1">The sequence shown here is derived from an EMBL/GenBank/DDBJ whole genome shotgun (WGS) entry which is preliminary data.</text>
</comment>